<comment type="caution">
    <text evidence="12">The sequence shown here is derived from an EMBL/GenBank/DDBJ whole genome shotgun (WGS) entry which is preliminary data.</text>
</comment>
<name>A0A072PDD6_9EURO</name>
<dbReference type="PROSITE" id="PS51340">
    <property type="entry name" value="MOSC"/>
    <property type="match status" value="1"/>
</dbReference>
<gene>
    <name evidence="12" type="ORF">A1O9_10570</name>
</gene>
<keyword evidence="13" id="KW-1185">Reference proteome</keyword>
<dbReference type="GO" id="GO:0030170">
    <property type="term" value="F:pyridoxal phosphate binding"/>
    <property type="evidence" value="ECO:0007669"/>
    <property type="project" value="InterPro"/>
</dbReference>
<evidence type="ECO:0000256" key="5">
    <source>
        <dbReference type="ARBA" id="ARBA00022723"/>
    </source>
</evidence>
<dbReference type="STRING" id="1182545.A0A072PDD6"/>
<dbReference type="InterPro" id="IPR005302">
    <property type="entry name" value="MoCF_Sase_C"/>
</dbReference>
<dbReference type="GO" id="GO:0030151">
    <property type="term" value="F:molybdenum ion binding"/>
    <property type="evidence" value="ECO:0007669"/>
    <property type="project" value="InterPro"/>
</dbReference>
<evidence type="ECO:0000256" key="7">
    <source>
        <dbReference type="ARBA" id="ARBA00023004"/>
    </source>
</evidence>
<dbReference type="InterPro" id="IPR039261">
    <property type="entry name" value="FNR_nucleotide-bd"/>
</dbReference>
<evidence type="ECO:0000256" key="8">
    <source>
        <dbReference type="ARBA" id="ARBA00023014"/>
    </source>
</evidence>
<dbReference type="Gene3D" id="3.40.50.80">
    <property type="entry name" value="Nucleotide-binding domain of ferredoxin-NADP reductase (FNR) module"/>
    <property type="match status" value="1"/>
</dbReference>
<dbReference type="SUPFAM" id="SSF52343">
    <property type="entry name" value="Ferredoxin reductase-like, C-terminal NADP-linked domain"/>
    <property type="match status" value="1"/>
</dbReference>
<dbReference type="AlphaFoldDB" id="A0A072PDD6"/>
<dbReference type="CDD" id="cd06185">
    <property type="entry name" value="PDR_like"/>
    <property type="match status" value="1"/>
</dbReference>
<dbReference type="PANTHER" id="PTHR30212:SF2">
    <property type="entry name" value="PROTEIN YIIM"/>
    <property type="match status" value="1"/>
</dbReference>
<dbReference type="Proteomes" id="UP000027920">
    <property type="component" value="Unassembled WGS sequence"/>
</dbReference>
<dbReference type="InterPro" id="IPR036010">
    <property type="entry name" value="2Fe-2S_ferredoxin-like_sf"/>
</dbReference>
<dbReference type="InterPro" id="IPR054582">
    <property type="entry name" value="DmmA-like_N"/>
</dbReference>
<keyword evidence="3" id="KW-0288">FMN</keyword>
<evidence type="ECO:0000256" key="6">
    <source>
        <dbReference type="ARBA" id="ARBA00023002"/>
    </source>
</evidence>
<dbReference type="SUPFAM" id="SSF54292">
    <property type="entry name" value="2Fe-2S ferredoxin-like"/>
    <property type="match status" value="1"/>
</dbReference>
<dbReference type="VEuPathDB" id="FungiDB:A1O9_10570"/>
<keyword evidence="4" id="KW-0001">2Fe-2S</keyword>
<dbReference type="SUPFAM" id="SSF50800">
    <property type="entry name" value="PK beta-barrel domain-like"/>
    <property type="match status" value="1"/>
</dbReference>
<evidence type="ECO:0000256" key="3">
    <source>
        <dbReference type="ARBA" id="ARBA00022643"/>
    </source>
</evidence>
<dbReference type="PROSITE" id="PS51384">
    <property type="entry name" value="FAD_FR"/>
    <property type="match status" value="1"/>
</dbReference>
<feature type="domain" description="MOSC" evidence="10">
    <location>
        <begin position="45"/>
        <end position="183"/>
    </location>
</feature>
<accession>A0A072PDD6</accession>
<keyword evidence="6" id="KW-0560">Oxidoreductase</keyword>
<dbReference type="Gene3D" id="3.10.20.30">
    <property type="match status" value="1"/>
</dbReference>
<dbReference type="PROSITE" id="PS51085">
    <property type="entry name" value="2FE2S_FER_2"/>
    <property type="match status" value="1"/>
</dbReference>
<dbReference type="GeneID" id="25285474"/>
<dbReference type="InterPro" id="IPR012675">
    <property type="entry name" value="Beta-grasp_dom_sf"/>
</dbReference>
<organism evidence="12 13">
    <name type="scientific">Exophiala aquamarina CBS 119918</name>
    <dbReference type="NCBI Taxonomy" id="1182545"/>
    <lineage>
        <taxon>Eukaryota</taxon>
        <taxon>Fungi</taxon>
        <taxon>Dikarya</taxon>
        <taxon>Ascomycota</taxon>
        <taxon>Pezizomycotina</taxon>
        <taxon>Eurotiomycetes</taxon>
        <taxon>Chaetothyriomycetidae</taxon>
        <taxon>Chaetothyriales</taxon>
        <taxon>Herpotrichiellaceae</taxon>
        <taxon>Exophiala</taxon>
    </lineage>
</organism>
<dbReference type="HOGENOM" id="CLU_003827_17_2_1"/>
<comment type="cofactor">
    <cofactor evidence="1">
        <name>FMN</name>
        <dbReference type="ChEBI" id="CHEBI:58210"/>
    </cofactor>
</comment>
<proteinExistence type="predicted"/>
<evidence type="ECO:0000259" key="11">
    <source>
        <dbReference type="PROSITE" id="PS51384"/>
    </source>
</evidence>
<keyword evidence="5" id="KW-0479">Metal-binding</keyword>
<dbReference type="Pfam" id="PF22290">
    <property type="entry name" value="DmmA-like_N"/>
    <property type="match status" value="1"/>
</dbReference>
<feature type="domain" description="2Fe-2S ferredoxin-type" evidence="9">
    <location>
        <begin position="463"/>
        <end position="556"/>
    </location>
</feature>
<keyword evidence="7" id="KW-0408">Iron</keyword>
<dbReference type="PANTHER" id="PTHR30212">
    <property type="entry name" value="PROTEIN YIIM"/>
    <property type="match status" value="1"/>
</dbReference>
<dbReference type="InterPro" id="IPR011037">
    <property type="entry name" value="Pyrv_Knase-like_insert_dom_sf"/>
</dbReference>
<evidence type="ECO:0000313" key="13">
    <source>
        <dbReference type="Proteomes" id="UP000027920"/>
    </source>
</evidence>
<dbReference type="SUPFAM" id="SSF63380">
    <property type="entry name" value="Riboflavin synthase domain-like"/>
    <property type="match status" value="1"/>
</dbReference>
<dbReference type="RefSeq" id="XP_013256185.1">
    <property type="nucleotide sequence ID" value="XM_013400731.1"/>
</dbReference>
<evidence type="ECO:0000313" key="12">
    <source>
        <dbReference type="EMBL" id="KEF53595.1"/>
    </source>
</evidence>
<dbReference type="OrthoDB" id="5390at2759"/>
<dbReference type="InterPro" id="IPR001041">
    <property type="entry name" value="2Fe-2S_ferredoxin-type"/>
</dbReference>
<dbReference type="GO" id="GO:0051537">
    <property type="term" value="F:2 iron, 2 sulfur cluster binding"/>
    <property type="evidence" value="ECO:0007669"/>
    <property type="project" value="UniProtKB-KW"/>
</dbReference>
<dbReference type="Pfam" id="PF03475">
    <property type="entry name" value="YiiM_3-alpha"/>
    <property type="match status" value="1"/>
</dbReference>
<sequence length="556" mass="61662">MVASQEIHSDGSHLLEQPWKSEKLVQLRTGKIKTVFGPDIRTAIYKSAHNEPISVTKLIIGADEHAFELGGGPDRVLLQYCSQHYDRWKMELPASEDLFAPGGFGENLVARYANERNICIGDVIQIGNVLAQVTIPRQPCFKLNHRFQVKDMARRAQDSSRTGWFYRILEEGTIQTGDEMTLRERPNPDWTVARVQHHLYHDMRNEEAMKALVQIKELGAEIRNIFASRLRKQYENQAARIGGGDAMALTTWSDYNLVKRRAETPKIVSLTFAARDPIRAPELVQPGSHVRLRLGGKLVRAYSVVAGDTNQFELAVAHSARSRGGSRFIHTRLQQGDTLSVGKITSSFPLAVDAEKHVFIAGGIGLTAFIASAQRCQRDGSPYHLHHLVRTSSDIALRRYLDEFSSNVTVYDKSQGKLFHVEDVLKGAGSGAHIYCCGSDRLMVAVAESARCIGIDQERLHFEKFEISTSGDPFVAQLSESKKKIEVNAEQTLLDVLREAGLDIASSCEAGHCGTCRVGVKAGRIEHRGTGLMDDEKCSSMLSCVSRGVGEIILEL</sequence>
<evidence type="ECO:0000256" key="4">
    <source>
        <dbReference type="ARBA" id="ARBA00022714"/>
    </source>
</evidence>
<dbReference type="Gene3D" id="2.40.33.20">
    <property type="entry name" value="PK beta-barrel domain-like"/>
    <property type="match status" value="1"/>
</dbReference>
<dbReference type="Pfam" id="PF03473">
    <property type="entry name" value="MOSC"/>
    <property type="match status" value="1"/>
</dbReference>
<dbReference type="Gene3D" id="2.40.30.10">
    <property type="entry name" value="Translation factors"/>
    <property type="match status" value="1"/>
</dbReference>
<dbReference type="Pfam" id="PF00111">
    <property type="entry name" value="Fer2"/>
    <property type="match status" value="1"/>
</dbReference>
<dbReference type="GO" id="GO:0016491">
    <property type="term" value="F:oxidoreductase activity"/>
    <property type="evidence" value="ECO:0007669"/>
    <property type="project" value="UniProtKB-KW"/>
</dbReference>
<dbReference type="InterPro" id="IPR017938">
    <property type="entry name" value="Riboflavin_synthase-like_b-brl"/>
</dbReference>
<protein>
    <recommendedName>
        <fullName evidence="14">MOSC domain-containing protein</fullName>
    </recommendedName>
</protein>
<evidence type="ECO:0000256" key="2">
    <source>
        <dbReference type="ARBA" id="ARBA00022630"/>
    </source>
</evidence>
<reference evidence="12 13" key="1">
    <citation type="submission" date="2013-03" db="EMBL/GenBank/DDBJ databases">
        <title>The Genome Sequence of Exophiala aquamarina CBS 119918.</title>
        <authorList>
            <consortium name="The Broad Institute Genomics Platform"/>
            <person name="Cuomo C."/>
            <person name="de Hoog S."/>
            <person name="Gorbushina A."/>
            <person name="Walker B."/>
            <person name="Young S.K."/>
            <person name="Zeng Q."/>
            <person name="Gargeya S."/>
            <person name="Fitzgerald M."/>
            <person name="Haas B."/>
            <person name="Abouelleil A."/>
            <person name="Allen A.W."/>
            <person name="Alvarado L."/>
            <person name="Arachchi H.M."/>
            <person name="Berlin A.M."/>
            <person name="Chapman S.B."/>
            <person name="Gainer-Dewar J."/>
            <person name="Goldberg J."/>
            <person name="Griggs A."/>
            <person name="Gujja S."/>
            <person name="Hansen M."/>
            <person name="Howarth C."/>
            <person name="Imamovic A."/>
            <person name="Ireland A."/>
            <person name="Larimer J."/>
            <person name="McCowan C."/>
            <person name="Murphy C."/>
            <person name="Pearson M."/>
            <person name="Poon T.W."/>
            <person name="Priest M."/>
            <person name="Roberts A."/>
            <person name="Saif S."/>
            <person name="Shea T."/>
            <person name="Sisk P."/>
            <person name="Sykes S."/>
            <person name="Wortman J."/>
            <person name="Nusbaum C."/>
            <person name="Birren B."/>
        </authorList>
    </citation>
    <scope>NUCLEOTIDE SEQUENCE [LARGE SCALE GENOMIC DNA]</scope>
    <source>
        <strain evidence="12 13">CBS 119918</strain>
    </source>
</reference>
<dbReference type="InterPro" id="IPR006058">
    <property type="entry name" value="2Fe2S_fd_BS"/>
</dbReference>
<dbReference type="PRINTS" id="PR00409">
    <property type="entry name" value="PHDIOXRDTASE"/>
</dbReference>
<keyword evidence="2" id="KW-0285">Flavoprotein</keyword>
<dbReference type="InterPro" id="IPR052353">
    <property type="entry name" value="Benzoxazolinone_Detox_Enz"/>
</dbReference>
<evidence type="ECO:0008006" key="14">
    <source>
        <dbReference type="Google" id="ProtNLM"/>
    </source>
</evidence>
<evidence type="ECO:0000256" key="1">
    <source>
        <dbReference type="ARBA" id="ARBA00001917"/>
    </source>
</evidence>
<dbReference type="CDD" id="cd00207">
    <property type="entry name" value="fer2"/>
    <property type="match status" value="1"/>
</dbReference>
<dbReference type="InterPro" id="IPR005163">
    <property type="entry name" value="Tri_helical_YiiM-like"/>
</dbReference>
<feature type="domain" description="FAD-binding FR-type" evidence="11">
    <location>
        <begin position="250"/>
        <end position="351"/>
    </location>
</feature>
<dbReference type="EMBL" id="AMGV01000013">
    <property type="protein sequence ID" value="KEF53595.1"/>
    <property type="molecule type" value="Genomic_DNA"/>
</dbReference>
<evidence type="ECO:0000259" key="10">
    <source>
        <dbReference type="PROSITE" id="PS51340"/>
    </source>
</evidence>
<dbReference type="InterPro" id="IPR017927">
    <property type="entry name" value="FAD-bd_FR_type"/>
</dbReference>
<keyword evidence="8" id="KW-0411">Iron-sulfur</keyword>
<evidence type="ECO:0000259" key="9">
    <source>
        <dbReference type="PROSITE" id="PS51085"/>
    </source>
</evidence>
<dbReference type="PROSITE" id="PS00197">
    <property type="entry name" value="2FE2S_FER_1"/>
    <property type="match status" value="1"/>
</dbReference>